<sequence>MNKPIKSTTPFKNGYTTGTCAAAATQAALYKLLFNKEYAEVEVDLPAGGLITIPVKKIYLRGNQATAEVTKDAGDDPDVTDGLSILATVKILDQPDIIIEGGLGVGRVKKPGLAVAVGEAAINPGPRSMIRAAVKKIIPPGKGAQIVISVPGGEEAACKTMNPRLGIEGGISILGTSGIVRPMSEAGFLDSLIPQIDQALALGYHDLLLTPGQMGERLAKSLGIAGDCIIQTSNFIGSMVQECTEREVKGILLMGHIGKIIKVAAGIFNTHSRTADARRETLAAHAALKGASVDIIKDIMELNTMEAGVELLRQHKLLSVYFSIAASASQRIRELLDTGSKMTGLNVGTILYALDGEILGYDDAAAQLYRKMTGRDISLAYPQPSEMFDGRDDTSVTPPGMAAWGAVRHFTGREIVTVVGTGPGDPLYISPLACQAIEKAEVIVGAPRLLQQLAAPHQVQVPMDKDLPGLVEFIEGKRCQQKIVVLVSGDTGVYSLADYLGKHMDNNVLEFIPGISSIQVMLARLKRPWQEARILSMHGRNCADLAEVINNSPLTAILTGTPWTPQAIAQYLLQEGLPDLQLVLGQDLTYPWEKIVFCSLQELCRDSRDYKNTVMVIFNE</sequence>
<reference evidence="7 8" key="1">
    <citation type="submission" date="2015-03" db="EMBL/GenBank/DDBJ databases">
        <authorList>
            <person name="Murphy D."/>
        </authorList>
    </citation>
    <scope>NUCLEOTIDE SEQUENCE [LARGE SCALE GENOMIC DNA]</scope>
    <source>
        <strain evidence="7 8">OL-4</strain>
    </source>
</reference>
<dbReference type="OrthoDB" id="6439987at2"/>
<dbReference type="UniPathway" id="UPA00148">
    <property type="reaction ID" value="UER00227"/>
</dbReference>
<accession>A0A0E4GDF1</accession>
<dbReference type="SUPFAM" id="SSF111342">
    <property type="entry name" value="CbiD-like"/>
    <property type="match status" value="1"/>
</dbReference>
<keyword evidence="8" id="KW-1185">Reference proteome</keyword>
<dbReference type="EC" id="2.1.1.195" evidence="5"/>
<dbReference type="InterPro" id="IPR035996">
    <property type="entry name" value="4pyrrol_Methylase_sf"/>
</dbReference>
<evidence type="ECO:0000256" key="1">
    <source>
        <dbReference type="ARBA" id="ARBA00022573"/>
    </source>
</evidence>
<dbReference type="Pfam" id="PF00590">
    <property type="entry name" value="TP_methylase"/>
    <property type="match status" value="1"/>
</dbReference>
<dbReference type="InterPro" id="IPR002748">
    <property type="entry name" value="CbiD"/>
</dbReference>
<dbReference type="Gene3D" id="3.30.950.10">
    <property type="entry name" value="Methyltransferase, Cobalt-precorrin-4 Transmethylase, Domain 2"/>
    <property type="match status" value="1"/>
</dbReference>
<dbReference type="STRING" id="690567.2648"/>
<comment type="pathway">
    <text evidence="5">Cofactor biosynthesis; adenosylcobalamin biosynthesis; cob(II)yrinate a,c-diamide from sirohydrochlorin (anaerobic route): step 6/10.</text>
</comment>
<dbReference type="CDD" id="cd11644">
    <property type="entry name" value="Precorrin-6Y-MT"/>
    <property type="match status" value="1"/>
</dbReference>
<evidence type="ECO:0000256" key="3">
    <source>
        <dbReference type="ARBA" id="ARBA00022679"/>
    </source>
</evidence>
<protein>
    <recommendedName>
        <fullName evidence="5">Cobalt-precorrin-5B C(1)-methyltransferase</fullName>
        <ecNumber evidence="5">2.1.1.195</ecNumber>
    </recommendedName>
    <alternativeName>
        <fullName evidence="5">Cobalt-precorrin-6A synthase</fullName>
    </alternativeName>
</protein>
<evidence type="ECO:0000256" key="2">
    <source>
        <dbReference type="ARBA" id="ARBA00022603"/>
    </source>
</evidence>
<dbReference type="GO" id="GO:0008276">
    <property type="term" value="F:protein methyltransferase activity"/>
    <property type="evidence" value="ECO:0007669"/>
    <property type="project" value="InterPro"/>
</dbReference>
<dbReference type="EMBL" id="CGIH01000050">
    <property type="protein sequence ID" value="CFY07090.1"/>
    <property type="molecule type" value="Genomic_DNA"/>
</dbReference>
<dbReference type="Proteomes" id="UP000045545">
    <property type="component" value="Unassembled WGS sequence"/>
</dbReference>
<feature type="domain" description="Tetrapyrrole methylase" evidence="6">
    <location>
        <begin position="416"/>
        <end position="603"/>
    </location>
</feature>
<keyword evidence="4 5" id="KW-0949">S-adenosyl-L-methionine</keyword>
<dbReference type="PANTHER" id="PTHR35863">
    <property type="entry name" value="COBALT-PRECORRIN-5B C(1)-METHYLTRANSFERASE"/>
    <property type="match status" value="1"/>
</dbReference>
<keyword evidence="2 5" id="KW-0489">Methyltransferase</keyword>
<dbReference type="AlphaFoldDB" id="A0A0E4GDF1"/>
<name>A0A0E4GDF1_9FIRM</name>
<evidence type="ECO:0000259" key="6">
    <source>
        <dbReference type="Pfam" id="PF00590"/>
    </source>
</evidence>
<comment type="function">
    <text evidence="5">Catalyzes the methylation of C-1 in cobalt-precorrin-5B to form cobalt-precorrin-6A.</text>
</comment>
<dbReference type="NCBIfam" id="TIGR02467">
    <property type="entry name" value="CbiE"/>
    <property type="match status" value="1"/>
</dbReference>
<dbReference type="RefSeq" id="WP_076982662.1">
    <property type="nucleotide sequence ID" value="NZ_CGIH01000050.1"/>
</dbReference>
<dbReference type="Gene3D" id="3.40.1010.10">
    <property type="entry name" value="Cobalt-precorrin-4 Transmethylase, Domain 1"/>
    <property type="match status" value="1"/>
</dbReference>
<gene>
    <name evidence="5" type="primary">cbiD</name>
    <name evidence="7" type="ORF">2648</name>
</gene>
<dbReference type="InterPro" id="IPR000878">
    <property type="entry name" value="4pyrrol_Mease"/>
</dbReference>
<dbReference type="PANTHER" id="PTHR35863:SF1">
    <property type="entry name" value="COBALT-PRECORRIN-5B C(1)-METHYLTRANSFERASE"/>
    <property type="match status" value="1"/>
</dbReference>
<dbReference type="InterPro" id="IPR036074">
    <property type="entry name" value="CbiD_sf"/>
</dbReference>
<dbReference type="Pfam" id="PF01888">
    <property type="entry name" value="CbiD"/>
    <property type="match status" value="1"/>
</dbReference>
<evidence type="ECO:0000256" key="5">
    <source>
        <dbReference type="HAMAP-Rule" id="MF_00787"/>
    </source>
</evidence>
<keyword evidence="1 5" id="KW-0169">Cobalamin biosynthesis</keyword>
<dbReference type="InterPro" id="IPR012818">
    <property type="entry name" value="CbiE"/>
</dbReference>
<keyword evidence="3 5" id="KW-0808">Transferase</keyword>
<dbReference type="InterPro" id="IPR014776">
    <property type="entry name" value="4pyrrole_Mease_sub2"/>
</dbReference>
<comment type="catalytic activity">
    <reaction evidence="5">
        <text>Co-precorrin-5B + S-adenosyl-L-methionine = Co-precorrin-6A + S-adenosyl-L-homocysteine</text>
        <dbReference type="Rhea" id="RHEA:26285"/>
        <dbReference type="ChEBI" id="CHEBI:57856"/>
        <dbReference type="ChEBI" id="CHEBI:59789"/>
        <dbReference type="ChEBI" id="CHEBI:60063"/>
        <dbReference type="ChEBI" id="CHEBI:60064"/>
        <dbReference type="EC" id="2.1.1.195"/>
    </reaction>
</comment>
<dbReference type="SUPFAM" id="SSF53790">
    <property type="entry name" value="Tetrapyrrole methylase"/>
    <property type="match status" value="1"/>
</dbReference>
<dbReference type="GO" id="GO:0032259">
    <property type="term" value="P:methylation"/>
    <property type="evidence" value="ECO:0007669"/>
    <property type="project" value="UniProtKB-KW"/>
</dbReference>
<dbReference type="Gene3D" id="3.30.2110.10">
    <property type="entry name" value="CbiD-like"/>
    <property type="match status" value="1"/>
</dbReference>
<dbReference type="HAMAP" id="MF_00787">
    <property type="entry name" value="CbiD"/>
    <property type="match status" value="1"/>
</dbReference>
<organism evidence="7 8">
    <name type="scientific">Syntrophomonas zehnderi OL-4</name>
    <dbReference type="NCBI Taxonomy" id="690567"/>
    <lineage>
        <taxon>Bacteria</taxon>
        <taxon>Bacillati</taxon>
        <taxon>Bacillota</taxon>
        <taxon>Clostridia</taxon>
        <taxon>Eubacteriales</taxon>
        <taxon>Syntrophomonadaceae</taxon>
        <taxon>Syntrophomonas</taxon>
    </lineage>
</organism>
<comment type="similarity">
    <text evidence="5">Belongs to the CbiD family.</text>
</comment>
<dbReference type="GO" id="GO:0019251">
    <property type="term" value="P:anaerobic cobalamin biosynthetic process"/>
    <property type="evidence" value="ECO:0007669"/>
    <property type="project" value="UniProtKB-UniRule"/>
</dbReference>
<evidence type="ECO:0000256" key="4">
    <source>
        <dbReference type="ARBA" id="ARBA00022691"/>
    </source>
</evidence>
<dbReference type="GO" id="GO:0043780">
    <property type="term" value="F:cobalt-precorrin-5B C1-methyltransferase activity"/>
    <property type="evidence" value="ECO:0007669"/>
    <property type="project" value="RHEA"/>
</dbReference>
<dbReference type="NCBIfam" id="TIGR00312">
    <property type="entry name" value="cbiD"/>
    <property type="match status" value="1"/>
</dbReference>
<evidence type="ECO:0000313" key="8">
    <source>
        <dbReference type="Proteomes" id="UP000045545"/>
    </source>
</evidence>
<dbReference type="InterPro" id="IPR014777">
    <property type="entry name" value="4pyrrole_Mease_sub1"/>
</dbReference>
<proteinExistence type="inferred from homology"/>
<evidence type="ECO:0000313" key="7">
    <source>
        <dbReference type="EMBL" id="CFY07090.1"/>
    </source>
</evidence>